<proteinExistence type="inferred from homology"/>
<keyword evidence="8" id="KW-1185">Reference proteome</keyword>
<evidence type="ECO:0000313" key="8">
    <source>
        <dbReference type="Proteomes" id="UP000271227"/>
    </source>
</evidence>
<comment type="caution">
    <text evidence="5">Lacks conserved residue(s) required for the propagation of feature annotation.</text>
</comment>
<dbReference type="Gene3D" id="3.40.50.150">
    <property type="entry name" value="Vaccinia Virus protein VP39"/>
    <property type="match status" value="1"/>
</dbReference>
<keyword evidence="3 5" id="KW-0949">S-adenosyl-L-methionine</keyword>
<keyword evidence="2 5" id="KW-0808">Transferase</keyword>
<dbReference type="InterPro" id="IPR029063">
    <property type="entry name" value="SAM-dependent_MTases_sf"/>
</dbReference>
<dbReference type="PROSITE" id="PS51686">
    <property type="entry name" value="SAM_MT_RSMB_NOP"/>
    <property type="match status" value="1"/>
</dbReference>
<name>A0A3M0CXE1_9PROT</name>
<evidence type="ECO:0000259" key="6">
    <source>
        <dbReference type="PROSITE" id="PS51686"/>
    </source>
</evidence>
<feature type="domain" description="SAM-dependent MTase RsmB/NOP-type" evidence="6">
    <location>
        <begin position="145"/>
        <end position="436"/>
    </location>
</feature>
<organism evidence="7 8">
    <name type="scientific">Eilatimonas milleporae</name>
    <dbReference type="NCBI Taxonomy" id="911205"/>
    <lineage>
        <taxon>Bacteria</taxon>
        <taxon>Pseudomonadati</taxon>
        <taxon>Pseudomonadota</taxon>
        <taxon>Alphaproteobacteria</taxon>
        <taxon>Kordiimonadales</taxon>
        <taxon>Kordiimonadaceae</taxon>
        <taxon>Eilatimonas</taxon>
    </lineage>
</organism>
<dbReference type="GO" id="GO:0008173">
    <property type="term" value="F:RNA methyltransferase activity"/>
    <property type="evidence" value="ECO:0007669"/>
    <property type="project" value="InterPro"/>
</dbReference>
<evidence type="ECO:0000256" key="5">
    <source>
        <dbReference type="PROSITE-ProRule" id="PRU01023"/>
    </source>
</evidence>
<evidence type="ECO:0000256" key="2">
    <source>
        <dbReference type="ARBA" id="ARBA00022679"/>
    </source>
</evidence>
<comment type="similarity">
    <text evidence="5">Belongs to the class I-like SAM-binding methyltransferase superfamily. RsmB/NOP family.</text>
</comment>
<dbReference type="AlphaFoldDB" id="A0A3M0CXE1"/>
<dbReference type="PRINTS" id="PR02008">
    <property type="entry name" value="RCMTFAMILY"/>
</dbReference>
<dbReference type="EMBL" id="REFR01000010">
    <property type="protein sequence ID" value="RMB08523.1"/>
    <property type="molecule type" value="Genomic_DNA"/>
</dbReference>
<feature type="active site" description="Nucleophile" evidence="5">
    <location>
        <position position="364"/>
    </location>
</feature>
<accession>A0A3M0CXE1</accession>
<dbReference type="CDD" id="cd02440">
    <property type="entry name" value="AdoMet_MTases"/>
    <property type="match status" value="1"/>
</dbReference>
<dbReference type="InterPro" id="IPR049560">
    <property type="entry name" value="MeTrfase_RsmB-F_NOP2_cat"/>
</dbReference>
<reference evidence="7 8" key="1">
    <citation type="submission" date="2018-10" db="EMBL/GenBank/DDBJ databases">
        <title>Genomic Encyclopedia of Archaeal and Bacterial Type Strains, Phase II (KMG-II): from individual species to whole genera.</title>
        <authorList>
            <person name="Goeker M."/>
        </authorList>
    </citation>
    <scope>NUCLEOTIDE SEQUENCE [LARGE SCALE GENOMIC DNA]</scope>
    <source>
        <strain evidence="7 8">DSM 25217</strain>
    </source>
</reference>
<comment type="caution">
    <text evidence="7">The sequence shown here is derived from an EMBL/GenBank/DDBJ whole genome shotgun (WGS) entry which is preliminary data.</text>
</comment>
<evidence type="ECO:0000313" key="7">
    <source>
        <dbReference type="EMBL" id="RMB08523.1"/>
    </source>
</evidence>
<feature type="binding site" evidence="5">
    <location>
        <position position="311"/>
    </location>
    <ligand>
        <name>S-adenosyl-L-methionine</name>
        <dbReference type="ChEBI" id="CHEBI:59789"/>
    </ligand>
</feature>
<keyword evidence="4 5" id="KW-0694">RNA-binding</keyword>
<dbReference type="InterPro" id="IPR001678">
    <property type="entry name" value="MeTrfase_RsmB-F_NOP2_dom"/>
</dbReference>
<dbReference type="InterPro" id="IPR023267">
    <property type="entry name" value="RCMT"/>
</dbReference>
<feature type="binding site" evidence="5">
    <location>
        <position position="261"/>
    </location>
    <ligand>
        <name>S-adenosyl-L-methionine</name>
        <dbReference type="ChEBI" id="CHEBI:59789"/>
    </ligand>
</feature>
<dbReference type="RefSeq" id="WP_121937881.1">
    <property type="nucleotide sequence ID" value="NZ_REFR01000010.1"/>
</dbReference>
<protein>
    <submittedName>
        <fullName evidence="7">16S rRNA (Cytosine967-C5)-methyltransferase</fullName>
    </submittedName>
</protein>
<gene>
    <name evidence="7" type="ORF">BXY39_1158</name>
</gene>
<dbReference type="OrthoDB" id="9810297at2"/>
<evidence type="ECO:0000256" key="1">
    <source>
        <dbReference type="ARBA" id="ARBA00022603"/>
    </source>
</evidence>
<evidence type="ECO:0000256" key="4">
    <source>
        <dbReference type="ARBA" id="ARBA00022884"/>
    </source>
</evidence>
<sequence length="437" mass="48220">MTPAARASAVITLLDAVETALAEDSLPADKIVSNFFRERRYAGAKDRRAVGGEVYSVIRSRALMSWALDEVGLERTGRSLFLARLAFKSGDIDVFGADHPHAPEALEDGEVDAFKAMKNLEWTDAPLAARLGIPDWASEGLIQRFGYDLSRALTALNTLASLDIRVNPLKRQATYGPGIQGFQAVPMSPIGFRAAEPVNIRTHDAYRSGEIEIQDEAAQVATYLVDAAQSQQVVDLCAGAGGKALLLSALMRNRGQIYAGDVSAIRLDALRLRSKRAGCRNVQIMELPESGKERDRKLMDLYGKCDRVILDVPCSGSGTWRRNPELRWRLNDERLRKMVEGQRRLLAEGAGLVRRGGRLIYMTCSVMPQENEDVVDAFLALNAAGRWRRIDFRNIWTKAGLRGAPPPSQAANNLDLQLIPHHHGTDGFYVCVLERGQ</sequence>
<dbReference type="GO" id="GO:0001510">
    <property type="term" value="P:RNA methylation"/>
    <property type="evidence" value="ECO:0007669"/>
    <property type="project" value="InterPro"/>
</dbReference>
<keyword evidence="1 5" id="KW-0489">Methyltransferase</keyword>
<dbReference type="SUPFAM" id="SSF53335">
    <property type="entry name" value="S-adenosyl-L-methionine-dependent methyltransferases"/>
    <property type="match status" value="1"/>
</dbReference>
<evidence type="ECO:0000256" key="3">
    <source>
        <dbReference type="ARBA" id="ARBA00022691"/>
    </source>
</evidence>
<dbReference type="GO" id="GO:0003723">
    <property type="term" value="F:RNA binding"/>
    <property type="evidence" value="ECO:0007669"/>
    <property type="project" value="UniProtKB-UniRule"/>
</dbReference>
<dbReference type="PANTHER" id="PTHR22807">
    <property type="entry name" value="NOP2 YEAST -RELATED NOL1/NOP2/FMU SUN DOMAIN-CONTAINING"/>
    <property type="match status" value="1"/>
</dbReference>
<dbReference type="Proteomes" id="UP000271227">
    <property type="component" value="Unassembled WGS sequence"/>
</dbReference>
<dbReference type="InParanoid" id="A0A3M0CXE1"/>
<dbReference type="Pfam" id="PF01189">
    <property type="entry name" value="Methyltr_RsmB-F"/>
    <property type="match status" value="1"/>
</dbReference>
<dbReference type="PANTHER" id="PTHR22807:SF53">
    <property type="entry name" value="RIBOSOMAL RNA SMALL SUBUNIT METHYLTRANSFERASE B-RELATED"/>
    <property type="match status" value="1"/>
</dbReference>